<dbReference type="Proteomes" id="UP001239111">
    <property type="component" value="Chromosome 4"/>
</dbReference>
<dbReference type="EMBL" id="CM056744">
    <property type="protein sequence ID" value="KAJ8668454.1"/>
    <property type="molecule type" value="Genomic_DNA"/>
</dbReference>
<evidence type="ECO:0000313" key="1">
    <source>
        <dbReference type="EMBL" id="KAJ8668454.1"/>
    </source>
</evidence>
<name>A0ACC2NB70_9HYME</name>
<comment type="caution">
    <text evidence="1">The sequence shown here is derived from an EMBL/GenBank/DDBJ whole genome shotgun (WGS) entry which is preliminary data.</text>
</comment>
<keyword evidence="2" id="KW-1185">Reference proteome</keyword>
<proteinExistence type="predicted"/>
<evidence type="ECO:0000313" key="2">
    <source>
        <dbReference type="Proteomes" id="UP001239111"/>
    </source>
</evidence>
<accession>A0ACC2NB70</accession>
<reference evidence="1" key="1">
    <citation type="submission" date="2023-04" db="EMBL/GenBank/DDBJ databases">
        <title>A chromosome-level genome assembly of the parasitoid wasp Eretmocerus hayati.</title>
        <authorList>
            <person name="Zhong Y."/>
            <person name="Liu S."/>
            <person name="Liu Y."/>
        </authorList>
    </citation>
    <scope>NUCLEOTIDE SEQUENCE</scope>
    <source>
        <strain evidence="1">ZJU_SS_LIU_2023</strain>
    </source>
</reference>
<organism evidence="1 2">
    <name type="scientific">Eretmocerus hayati</name>
    <dbReference type="NCBI Taxonomy" id="131215"/>
    <lineage>
        <taxon>Eukaryota</taxon>
        <taxon>Metazoa</taxon>
        <taxon>Ecdysozoa</taxon>
        <taxon>Arthropoda</taxon>
        <taxon>Hexapoda</taxon>
        <taxon>Insecta</taxon>
        <taxon>Pterygota</taxon>
        <taxon>Neoptera</taxon>
        <taxon>Endopterygota</taxon>
        <taxon>Hymenoptera</taxon>
        <taxon>Apocrita</taxon>
        <taxon>Proctotrupomorpha</taxon>
        <taxon>Chalcidoidea</taxon>
        <taxon>Aphelinidae</taxon>
        <taxon>Aphelininae</taxon>
        <taxon>Eretmocerus</taxon>
    </lineage>
</organism>
<protein>
    <submittedName>
        <fullName evidence="1">Uncharacterized protein</fullName>
    </submittedName>
</protein>
<gene>
    <name evidence="1" type="ORF">QAD02_010117</name>
</gene>
<sequence>MDSISESKYNQLKEAWTQVLLYLFLLTVNVQIASTALPLPKQWEVTQLKSSEVNYVWTLTDTNFHDQRDVCTSSSAIKSDDEQKWMIGLCYEAPGSSSYHPESGHDHGNFLIGLYYLSGKSDFVVVNYTITLMNETLHIIHTLTGSETFEQLVDQYFLDSEKFRKKMDKGKDHFTWSNDRLVINVNMSLRYMITEKFVDGDCSVTSQAELQSLKRKYQSFNDQPGCLDLVIETKNGKNITTTGCFLYPWIFAPSPMYSNVTYIDFDFEVVNEFIHFLQYGEAPRMKKMAKDLFLVAKNYVVDDLKRLSEKEICNSLSLDLDDLIQNLVFAHINGVSSVKSRIIHYIRSQPAYYLDNPQFEELQKSHPNLMQNIHGIKDDLKIEPQFIEESPYVLYP</sequence>